<evidence type="ECO:0008006" key="3">
    <source>
        <dbReference type="Google" id="ProtNLM"/>
    </source>
</evidence>
<dbReference type="RefSeq" id="WP_264280855.1">
    <property type="nucleotide sequence ID" value="NZ_CP107006.1"/>
</dbReference>
<organism evidence="1 2">
    <name type="scientific">Chitinophaga horti</name>
    <dbReference type="NCBI Taxonomy" id="2920382"/>
    <lineage>
        <taxon>Bacteria</taxon>
        <taxon>Pseudomonadati</taxon>
        <taxon>Bacteroidota</taxon>
        <taxon>Chitinophagia</taxon>
        <taxon>Chitinophagales</taxon>
        <taxon>Chitinophagaceae</taxon>
        <taxon>Chitinophaga</taxon>
    </lineage>
</organism>
<protein>
    <recommendedName>
        <fullName evidence="3">YD repeat-containing protein</fullName>
    </recommendedName>
</protein>
<dbReference type="Gene3D" id="2.180.10.10">
    <property type="entry name" value="RHS repeat-associated core"/>
    <property type="match status" value="1"/>
</dbReference>
<gene>
    <name evidence="1" type="ORF">MKQ68_21285</name>
</gene>
<dbReference type="PROSITE" id="PS51257">
    <property type="entry name" value="PROKAR_LIPOPROTEIN"/>
    <property type="match status" value="1"/>
</dbReference>
<proteinExistence type="predicted"/>
<name>A0ABY6J351_9BACT</name>
<evidence type="ECO:0000313" key="1">
    <source>
        <dbReference type="EMBL" id="UYQ92619.1"/>
    </source>
</evidence>
<dbReference type="EMBL" id="CP107006">
    <property type="protein sequence ID" value="UYQ92619.1"/>
    <property type="molecule type" value="Genomic_DNA"/>
</dbReference>
<reference evidence="1" key="1">
    <citation type="submission" date="2022-10" db="EMBL/GenBank/DDBJ databases">
        <title>Chitinophaga sp. nov., isolated from soil.</title>
        <authorList>
            <person name="Jeon C.O."/>
        </authorList>
    </citation>
    <scope>NUCLEOTIDE SEQUENCE</scope>
    <source>
        <strain evidence="1">R8</strain>
    </source>
</reference>
<dbReference type="Proteomes" id="UP001162741">
    <property type="component" value="Chromosome"/>
</dbReference>
<evidence type="ECO:0000313" key="2">
    <source>
        <dbReference type="Proteomes" id="UP001162741"/>
    </source>
</evidence>
<keyword evidence="2" id="KW-1185">Reference proteome</keyword>
<accession>A0ABY6J351</accession>
<sequence>MKMLLPCIVTVSLMAACKSKPTARDFHGLKGSVKQFTEKTFEAHYRQNKWEKGAAAENHYPIAYSFREDGEELWYEMFDGDGKLWVRFVCEYDESGKFTGGRAYDEKKELSGITKVDAYTPNGIASELSTYMTSGNDMYKEWTEFDKKHRMVHTRITQGTGEVISESWLVYNAQGHPEKRTNSSNGKEKVTYTSRYLSYDKAGNWTQRIDVGPDTLLYERIISYW</sequence>